<feature type="coiled-coil region" evidence="2">
    <location>
        <begin position="670"/>
        <end position="704"/>
    </location>
</feature>
<gene>
    <name evidence="4" type="primary">Contig1899.g2061</name>
    <name evidence="4" type="ORF">STYLEM_8609</name>
</gene>
<proteinExistence type="predicted"/>
<evidence type="ECO:0000313" key="4">
    <source>
        <dbReference type="EMBL" id="CDW79619.1"/>
    </source>
</evidence>
<dbReference type="PROSITE" id="PS50294">
    <property type="entry name" value="WD_REPEATS_REGION"/>
    <property type="match status" value="1"/>
</dbReference>
<dbReference type="InterPro" id="IPR001680">
    <property type="entry name" value="WD40_rpt"/>
</dbReference>
<organism evidence="4 5">
    <name type="scientific">Stylonychia lemnae</name>
    <name type="common">Ciliate</name>
    <dbReference type="NCBI Taxonomy" id="5949"/>
    <lineage>
        <taxon>Eukaryota</taxon>
        <taxon>Sar</taxon>
        <taxon>Alveolata</taxon>
        <taxon>Ciliophora</taxon>
        <taxon>Intramacronucleata</taxon>
        <taxon>Spirotrichea</taxon>
        <taxon>Stichotrichia</taxon>
        <taxon>Sporadotrichida</taxon>
        <taxon>Oxytrichidae</taxon>
        <taxon>Stylonychinae</taxon>
        <taxon>Stylonychia</taxon>
    </lineage>
</organism>
<protein>
    <submittedName>
        <fullName evidence="4">Wd repeat protein</fullName>
    </submittedName>
</protein>
<dbReference type="PROSITE" id="PS50082">
    <property type="entry name" value="WD_REPEATS_2"/>
    <property type="match status" value="2"/>
</dbReference>
<evidence type="ECO:0000256" key="2">
    <source>
        <dbReference type="SAM" id="Coils"/>
    </source>
</evidence>
<dbReference type="Gene3D" id="2.130.10.10">
    <property type="entry name" value="YVTN repeat-like/Quinoprotein amine dehydrogenase"/>
    <property type="match status" value="2"/>
</dbReference>
<feature type="region of interest" description="Disordered" evidence="3">
    <location>
        <begin position="1"/>
        <end position="26"/>
    </location>
</feature>
<dbReference type="FunCoup" id="A0A078ABQ7">
    <property type="interactions" value="29"/>
</dbReference>
<dbReference type="OrthoDB" id="437411at2759"/>
<dbReference type="EMBL" id="CCKQ01008175">
    <property type="protein sequence ID" value="CDW79619.1"/>
    <property type="molecule type" value="Genomic_DNA"/>
</dbReference>
<feature type="repeat" description="WD" evidence="1">
    <location>
        <begin position="143"/>
        <end position="184"/>
    </location>
</feature>
<dbReference type="InParanoid" id="A0A078ABQ7"/>
<reference evidence="4 5" key="1">
    <citation type="submission" date="2014-06" db="EMBL/GenBank/DDBJ databases">
        <authorList>
            <person name="Swart Estienne"/>
        </authorList>
    </citation>
    <scope>NUCLEOTIDE SEQUENCE [LARGE SCALE GENOMIC DNA]</scope>
    <source>
        <strain evidence="4 5">130c</strain>
    </source>
</reference>
<sequence length="1036" mass="120612">MISETETDYTERPSTQSTQSKSQLTSRIMNGSQYQRKVVHQMTLGDSQSEVFCAKFDPEDKYIACGYGDGVARIYNLQTGKLSFQLSGSLQLAGSIDDMPITALKWRPQSAQLKTMNVLVTAQADGSLKHWHSTSGKCLHSRLDNPDNHLYCLDFNPEGTLLAAAGRDCHVRIYDETTKSLAVTMKERGDLPGHSNRVFCVKFNPIQRDMVVSGGWDNTLQIYDIRQKGPVESIYGPHICGDSLDFRNDGYTLLAGSYRQDDAIQLFDLRKFKCVRTYEWDGPDGMGIAQREPEESVRMQQFRPKTAPLLYATMFNKTQDLILAGGAGKNQVRIFDYESGNIISIISDMERSILCMDVNKTKNGFAFGSADSCLYNFNLSLMETIQELAVNRIHKESKMNVYGSSFNNENDVSGQGINNITKRSKNDIKDIKSYRMLDRVQLDLESPRSKEEFYLKGVEQDLIDLRFKHFQSRLIDTLNRVLQEQIKQMQKEILDQKMIAKSASLGQLQIQPQNQGPNKSFNQPIVNQSHFLATTSTAAGLSTSIFPTEVIMLGGETKKALSGFKENMAKSQSVLTHRAISTTQSAQSPHNLKFLLTKTAFKDIQSSSVISGNYSSRYIENNIMSKTMGTTFNDNLRNSKTYRAHPIVEQKIQMELAKIERDKSQKIFKIQKELDDQKKKKQKLDEYEERLKKAEDKVNAKIRHISVDKRLKNEKRIFEAQHRAMNISKEQEYSILREYEKQNASISGSQLKQIQDQEKRLQVMKREQEFQERLRLIQEMKQEQEYQEMQSLEYRLESIDQRLNRSQMIHNNNIKRVQSEARAKNEIVRNKLIQYKNQQEELEKKEKQDYQDYENRVKKRLQNAHKEMSNLYDNMKSQKAAKVTLNQKNRKEEFMEQKMKMSQIQQRQREAEELQEEFKREQEHEFMLRNELRRLREEDIKKLRDRQRRLQDQKKLQILNKERENDEFMKHIKESEEAYVLKIKETDEVKKTLVDIAVKGKIMTPRSKKRLEQEGIMMASNLTKRKMSLKNFNENY</sequence>
<dbReference type="AlphaFoldDB" id="A0A078ABQ7"/>
<feature type="compositionally biased region" description="Low complexity" evidence="3">
    <location>
        <begin position="14"/>
        <end position="26"/>
    </location>
</feature>
<dbReference type="Proteomes" id="UP000039865">
    <property type="component" value="Unassembled WGS sequence"/>
</dbReference>
<dbReference type="InterPro" id="IPR015943">
    <property type="entry name" value="WD40/YVTN_repeat-like_dom_sf"/>
</dbReference>
<dbReference type="SMART" id="SM00320">
    <property type="entry name" value="WD40"/>
    <property type="match status" value="5"/>
</dbReference>
<dbReference type="SUPFAM" id="SSF50978">
    <property type="entry name" value="WD40 repeat-like"/>
    <property type="match status" value="1"/>
</dbReference>
<dbReference type="PANTHER" id="PTHR47822:SF2">
    <property type="entry name" value="F-BOX AND WD-40 DOMAIN PROTEIN 7"/>
    <property type="match status" value="1"/>
</dbReference>
<feature type="coiled-coil region" evidence="2">
    <location>
        <begin position="825"/>
        <end position="978"/>
    </location>
</feature>
<dbReference type="Pfam" id="PF00400">
    <property type="entry name" value="WD40"/>
    <property type="match status" value="3"/>
</dbReference>
<evidence type="ECO:0000256" key="1">
    <source>
        <dbReference type="PROSITE-ProRule" id="PRU00221"/>
    </source>
</evidence>
<name>A0A078ABQ7_STYLE</name>
<evidence type="ECO:0000313" key="5">
    <source>
        <dbReference type="Proteomes" id="UP000039865"/>
    </source>
</evidence>
<evidence type="ECO:0000256" key="3">
    <source>
        <dbReference type="SAM" id="MobiDB-lite"/>
    </source>
</evidence>
<dbReference type="CDD" id="cd00200">
    <property type="entry name" value="WD40"/>
    <property type="match status" value="1"/>
</dbReference>
<keyword evidence="1" id="KW-0853">WD repeat</keyword>
<keyword evidence="5" id="KW-1185">Reference proteome</keyword>
<dbReference type="InterPro" id="IPR036322">
    <property type="entry name" value="WD40_repeat_dom_sf"/>
</dbReference>
<dbReference type="PANTHER" id="PTHR47822">
    <property type="entry name" value="CARBOHYDRATE BINDING DOMAIN CONTAINING PROTEIN"/>
    <property type="match status" value="1"/>
</dbReference>
<accession>A0A078ABQ7</accession>
<keyword evidence="2" id="KW-0175">Coiled coil</keyword>
<feature type="repeat" description="WD" evidence="1">
    <location>
        <begin position="191"/>
        <end position="233"/>
    </location>
</feature>